<dbReference type="OrthoDB" id="10451681at2759"/>
<protein>
    <submittedName>
        <fullName evidence="2">Uncharacterized protein</fullName>
    </submittedName>
</protein>
<dbReference type="AlphaFoldDB" id="A0A067D354"/>
<dbReference type="KEGG" id="spar:SPRG_02275"/>
<accession>A0A067D354</accession>
<gene>
    <name evidence="2" type="ORF">SPRG_02275</name>
</gene>
<evidence type="ECO:0000313" key="3">
    <source>
        <dbReference type="Proteomes" id="UP000030745"/>
    </source>
</evidence>
<organism evidence="2 3">
    <name type="scientific">Saprolegnia parasitica (strain CBS 223.65)</name>
    <dbReference type="NCBI Taxonomy" id="695850"/>
    <lineage>
        <taxon>Eukaryota</taxon>
        <taxon>Sar</taxon>
        <taxon>Stramenopiles</taxon>
        <taxon>Oomycota</taxon>
        <taxon>Saprolegniomycetes</taxon>
        <taxon>Saprolegniales</taxon>
        <taxon>Saprolegniaceae</taxon>
        <taxon>Saprolegnia</taxon>
    </lineage>
</organism>
<dbReference type="EMBL" id="KK583193">
    <property type="protein sequence ID" value="KDO33467.1"/>
    <property type="molecule type" value="Genomic_DNA"/>
</dbReference>
<feature type="region of interest" description="Disordered" evidence="1">
    <location>
        <begin position="112"/>
        <end position="148"/>
    </location>
</feature>
<dbReference type="OMA" id="LETIGAW"/>
<dbReference type="RefSeq" id="XP_012196211.1">
    <property type="nucleotide sequence ID" value="XM_012340821.1"/>
</dbReference>
<evidence type="ECO:0000256" key="1">
    <source>
        <dbReference type="SAM" id="MobiDB-lite"/>
    </source>
</evidence>
<dbReference type="GeneID" id="24124833"/>
<keyword evidence="3" id="KW-1185">Reference proteome</keyword>
<name>A0A067D354_SAPPC</name>
<dbReference type="Proteomes" id="UP000030745">
    <property type="component" value="Unassembled WGS sequence"/>
</dbReference>
<evidence type="ECO:0000313" key="2">
    <source>
        <dbReference type="EMBL" id="KDO33467.1"/>
    </source>
</evidence>
<reference evidence="2 3" key="1">
    <citation type="journal article" date="2013" name="PLoS Genet.">
        <title>Distinctive expansion of potential virulence genes in the genome of the oomycete fish pathogen Saprolegnia parasitica.</title>
        <authorList>
            <person name="Jiang R.H."/>
            <person name="de Bruijn I."/>
            <person name="Haas B.J."/>
            <person name="Belmonte R."/>
            <person name="Lobach L."/>
            <person name="Christie J."/>
            <person name="van den Ackerveken G."/>
            <person name="Bottin A."/>
            <person name="Bulone V."/>
            <person name="Diaz-Moreno S.M."/>
            <person name="Dumas B."/>
            <person name="Fan L."/>
            <person name="Gaulin E."/>
            <person name="Govers F."/>
            <person name="Grenville-Briggs L.J."/>
            <person name="Horner N.R."/>
            <person name="Levin J.Z."/>
            <person name="Mammella M."/>
            <person name="Meijer H.J."/>
            <person name="Morris P."/>
            <person name="Nusbaum C."/>
            <person name="Oome S."/>
            <person name="Phillips A.J."/>
            <person name="van Rooyen D."/>
            <person name="Rzeszutek E."/>
            <person name="Saraiva M."/>
            <person name="Secombes C.J."/>
            <person name="Seidl M.F."/>
            <person name="Snel B."/>
            <person name="Stassen J.H."/>
            <person name="Sykes S."/>
            <person name="Tripathy S."/>
            <person name="van den Berg H."/>
            <person name="Vega-Arreguin J.C."/>
            <person name="Wawra S."/>
            <person name="Young S.K."/>
            <person name="Zeng Q."/>
            <person name="Dieguez-Uribeondo J."/>
            <person name="Russ C."/>
            <person name="Tyler B.M."/>
            <person name="van West P."/>
        </authorList>
    </citation>
    <scope>NUCLEOTIDE SEQUENCE [LARGE SCALE GENOMIC DNA]</scope>
    <source>
        <strain evidence="2 3">CBS 223.65</strain>
    </source>
</reference>
<dbReference type="VEuPathDB" id="FungiDB:SPRG_02275"/>
<proteinExistence type="predicted"/>
<sequence length="214" mass="23036">MLGTVVKDVDNFYLSLDDLDVRVVLHVASALSALAAAEPMTTVRNVRLLSCVLGLETIGAWLERYGVDCLRPLLKASIRRQRRSFNDAPTQLALILTTFNITSAVLSVRDELPSSPSVSTVPVPPSLPSSPKKRRRPPAASSPRQAGAPQEGLHLLLAEVMHKYQHRTLSRKPQFSIAKASPTAANAASRRQLSLSYGNMKGKVAATSPSSTAS</sequence>